<reference evidence="3" key="2">
    <citation type="submission" date="2016-04" db="UniProtKB">
        <authorList>
            <consortium name="WormBaseParasite"/>
        </authorList>
    </citation>
    <scope>IDENTIFICATION</scope>
</reference>
<organism evidence="2 3">
    <name type="scientific">Angiostrongylus cantonensis</name>
    <name type="common">Rat lungworm</name>
    <dbReference type="NCBI Taxonomy" id="6313"/>
    <lineage>
        <taxon>Eukaryota</taxon>
        <taxon>Metazoa</taxon>
        <taxon>Ecdysozoa</taxon>
        <taxon>Nematoda</taxon>
        <taxon>Chromadorea</taxon>
        <taxon>Rhabditida</taxon>
        <taxon>Rhabditina</taxon>
        <taxon>Rhabditomorpha</taxon>
        <taxon>Strongyloidea</taxon>
        <taxon>Metastrongylidae</taxon>
        <taxon>Angiostrongylus</taxon>
    </lineage>
</organism>
<dbReference type="PROSITE" id="PS50181">
    <property type="entry name" value="FBOX"/>
    <property type="match status" value="1"/>
</dbReference>
<dbReference type="Proteomes" id="UP000035642">
    <property type="component" value="Unassembled WGS sequence"/>
</dbReference>
<keyword evidence="2" id="KW-1185">Reference proteome</keyword>
<dbReference type="AlphaFoldDB" id="A0A158P8K4"/>
<dbReference type="WBParaSite" id="ACAC_0000718601-mRNA-1">
    <property type="protein sequence ID" value="ACAC_0000718601-mRNA-1"/>
    <property type="gene ID" value="ACAC_0000718601"/>
</dbReference>
<sequence length="335" mass="38697">MPQRSPILRCSSGRSNDNRLPNLPDEIIAHIVSMVSPTEIVALRWVGVNSGFDEVVEEHLKRSTTLNVCEDFIWQYLWSHLLVGSIIVCFHSRKLCGCLAEVSLHVKISDSEVVTCCGFRSLIRYLLEVTNSHTIWNLTLEDCTTSGQGYQGLADLTRNRNKVLYIDSVLHNSILSLLFRNNLQIFFIHPQSFICYVRTLLDLNTTINRLTLLDRRKVSPYMMITSPHKRRSIYMYPEFKCCHELFVCYDIGLIAPQFAHHNDRFTSLRIFEVEESHVFYKKDLLEYLSNAPNLCELRVVVPATWCRRVSRCTKGCFKTPDFACFRYALGTALEL</sequence>
<evidence type="ECO:0000313" key="3">
    <source>
        <dbReference type="WBParaSite" id="ACAC_0000718601-mRNA-1"/>
    </source>
</evidence>
<feature type="domain" description="F-box" evidence="1">
    <location>
        <begin position="17"/>
        <end position="77"/>
    </location>
</feature>
<name>A0A158P8K4_ANGCA</name>
<accession>A0A158P8K4</accession>
<proteinExistence type="predicted"/>
<evidence type="ECO:0000313" key="2">
    <source>
        <dbReference type="Proteomes" id="UP000035642"/>
    </source>
</evidence>
<dbReference type="InterPro" id="IPR001810">
    <property type="entry name" value="F-box_dom"/>
</dbReference>
<evidence type="ECO:0000259" key="1">
    <source>
        <dbReference type="PROSITE" id="PS50181"/>
    </source>
</evidence>
<protein>
    <submittedName>
        <fullName evidence="3">F-box domain-containing protein</fullName>
    </submittedName>
</protein>
<reference evidence="2" key="1">
    <citation type="submission" date="2012-09" db="EMBL/GenBank/DDBJ databases">
        <authorList>
            <person name="Martin A.A."/>
        </authorList>
    </citation>
    <scope>NUCLEOTIDE SEQUENCE</scope>
</reference>